<protein>
    <submittedName>
        <fullName evidence="1">Uncharacterized protein</fullName>
    </submittedName>
</protein>
<proteinExistence type="predicted"/>
<sequence>MVAQVAVQFLAVGLQNGSGNFDDVDVALNRYFHVGNEPCVHIRFFYSKQKTAFRELLCTLLPE</sequence>
<gene>
    <name evidence="1" type="ORF">LEP1GSC178_3692</name>
</gene>
<evidence type="ECO:0000313" key="2">
    <source>
        <dbReference type="Proteomes" id="UP000018720"/>
    </source>
</evidence>
<evidence type="ECO:0000313" key="1">
    <source>
        <dbReference type="EMBL" id="EJZ42673.1"/>
    </source>
</evidence>
<reference evidence="1 2" key="1">
    <citation type="submission" date="2012-08" db="EMBL/GenBank/DDBJ databases">
        <authorList>
            <person name="Harkins D.M."/>
            <person name="Durkin A.S."/>
            <person name="Selengut J.D."/>
            <person name="Sanka R."/>
            <person name="DePew J."/>
            <person name="Purushe J."/>
            <person name="Matthias M.A."/>
            <person name="Vinetz J.M."/>
            <person name="Sutton G.G."/>
            <person name="Nelson W.C."/>
            <person name="Fouts D.E."/>
        </authorList>
    </citation>
    <scope>NUCLEOTIDE SEQUENCE [LARGE SCALE GENOMIC DNA]</scope>
    <source>
        <strain evidence="1 2">MMD4847</strain>
    </source>
</reference>
<comment type="caution">
    <text evidence="1">The sequence shown here is derived from an EMBL/GenBank/DDBJ whole genome shotgun (WGS) entry which is preliminary data.</text>
</comment>
<name>A0ABN0HAF2_9LEPT</name>
<accession>A0ABN0HAF2</accession>
<dbReference type="Proteomes" id="UP000018720">
    <property type="component" value="Unassembled WGS sequence"/>
</dbReference>
<keyword evidence="2" id="KW-1185">Reference proteome</keyword>
<dbReference type="EMBL" id="AHOM02000004">
    <property type="protein sequence ID" value="EJZ42673.1"/>
    <property type="molecule type" value="Genomic_DNA"/>
</dbReference>
<organism evidence="1 2">
    <name type="scientific">Leptospira licerasiae str. MMD4847</name>
    <dbReference type="NCBI Taxonomy" id="1049971"/>
    <lineage>
        <taxon>Bacteria</taxon>
        <taxon>Pseudomonadati</taxon>
        <taxon>Spirochaetota</taxon>
        <taxon>Spirochaetia</taxon>
        <taxon>Leptospirales</taxon>
        <taxon>Leptospiraceae</taxon>
        <taxon>Leptospira</taxon>
    </lineage>
</organism>